<evidence type="ECO:0000259" key="9">
    <source>
        <dbReference type="Pfam" id="PF01850"/>
    </source>
</evidence>
<evidence type="ECO:0000256" key="1">
    <source>
        <dbReference type="ARBA" id="ARBA00001946"/>
    </source>
</evidence>
<keyword evidence="6 8" id="KW-0460">Magnesium</keyword>
<keyword evidence="3 8" id="KW-0540">Nuclease</keyword>
<reference evidence="10 11" key="1">
    <citation type="journal article" date="2019" name="Int. J. Syst. Evol. Microbiol.">
        <title>The Global Catalogue of Microorganisms (GCM) 10K type strain sequencing project: providing services to taxonomists for standard genome sequencing and annotation.</title>
        <authorList>
            <consortium name="The Broad Institute Genomics Platform"/>
            <consortium name="The Broad Institute Genome Sequencing Center for Infectious Disease"/>
            <person name="Wu L."/>
            <person name="Ma J."/>
        </authorList>
    </citation>
    <scope>NUCLEOTIDE SEQUENCE [LARGE SCALE GENOMIC DNA]</scope>
    <source>
        <strain evidence="10 11">JCM 3367</strain>
    </source>
</reference>
<keyword evidence="2 8" id="KW-1277">Toxin-antitoxin system</keyword>
<proteinExistence type="inferred from homology"/>
<gene>
    <name evidence="8" type="primary">vapC</name>
    <name evidence="10" type="ORF">GCM10010201_08460</name>
</gene>
<evidence type="ECO:0000256" key="3">
    <source>
        <dbReference type="ARBA" id="ARBA00022722"/>
    </source>
</evidence>
<comment type="caution">
    <text evidence="10">The sequence shown here is derived from an EMBL/GenBank/DDBJ whole genome shotgun (WGS) entry which is preliminary data.</text>
</comment>
<dbReference type="SUPFAM" id="SSF88723">
    <property type="entry name" value="PIN domain-like"/>
    <property type="match status" value="1"/>
</dbReference>
<evidence type="ECO:0000256" key="4">
    <source>
        <dbReference type="ARBA" id="ARBA00022723"/>
    </source>
</evidence>
<dbReference type="Proteomes" id="UP001499978">
    <property type="component" value="Unassembled WGS sequence"/>
</dbReference>
<feature type="domain" description="PIN" evidence="9">
    <location>
        <begin position="15"/>
        <end position="121"/>
    </location>
</feature>
<dbReference type="CDD" id="cd18732">
    <property type="entry name" value="PIN_MtVapC4-C5_like"/>
    <property type="match status" value="1"/>
</dbReference>
<feature type="binding site" evidence="8">
    <location>
        <position position="102"/>
    </location>
    <ligand>
        <name>Mg(2+)</name>
        <dbReference type="ChEBI" id="CHEBI:18420"/>
    </ligand>
</feature>
<dbReference type="PANTHER" id="PTHR33653">
    <property type="entry name" value="RIBONUCLEASE VAPC2"/>
    <property type="match status" value="1"/>
</dbReference>
<dbReference type="Pfam" id="PF01850">
    <property type="entry name" value="PIN"/>
    <property type="match status" value="1"/>
</dbReference>
<protein>
    <recommendedName>
        <fullName evidence="8">Ribonuclease VapC</fullName>
        <shortName evidence="8">RNase VapC</shortName>
        <ecNumber evidence="8">3.1.-.-</ecNumber>
    </recommendedName>
    <alternativeName>
        <fullName evidence="8">Toxin VapC</fullName>
    </alternativeName>
</protein>
<organism evidence="10 11">
    <name type="scientific">Pilimelia columellifera subsp. columellifera</name>
    <dbReference type="NCBI Taxonomy" id="706583"/>
    <lineage>
        <taxon>Bacteria</taxon>
        <taxon>Bacillati</taxon>
        <taxon>Actinomycetota</taxon>
        <taxon>Actinomycetes</taxon>
        <taxon>Micromonosporales</taxon>
        <taxon>Micromonosporaceae</taxon>
        <taxon>Pilimelia</taxon>
    </lineage>
</organism>
<keyword evidence="5 8" id="KW-0378">Hydrolase</keyword>
<evidence type="ECO:0000256" key="7">
    <source>
        <dbReference type="ARBA" id="ARBA00038093"/>
    </source>
</evidence>
<keyword evidence="11" id="KW-1185">Reference proteome</keyword>
<comment type="function">
    <text evidence="8">Toxic component of a toxin-antitoxin (TA) system. An RNase.</text>
</comment>
<dbReference type="EC" id="3.1.-.-" evidence="8"/>
<dbReference type="PANTHER" id="PTHR33653:SF1">
    <property type="entry name" value="RIBONUCLEASE VAPC2"/>
    <property type="match status" value="1"/>
</dbReference>
<comment type="similarity">
    <text evidence="7 8">Belongs to the PINc/VapC protein family.</text>
</comment>
<dbReference type="InterPro" id="IPR002716">
    <property type="entry name" value="PIN_dom"/>
</dbReference>
<dbReference type="InterPro" id="IPR029060">
    <property type="entry name" value="PIN-like_dom_sf"/>
</dbReference>
<keyword evidence="4 8" id="KW-0479">Metal-binding</keyword>
<comment type="cofactor">
    <cofactor evidence="1 8">
        <name>Mg(2+)</name>
        <dbReference type="ChEBI" id="CHEBI:18420"/>
    </cofactor>
</comment>
<evidence type="ECO:0000256" key="6">
    <source>
        <dbReference type="ARBA" id="ARBA00022842"/>
    </source>
</evidence>
<evidence type="ECO:0000313" key="11">
    <source>
        <dbReference type="Proteomes" id="UP001499978"/>
    </source>
</evidence>
<evidence type="ECO:0000256" key="8">
    <source>
        <dbReference type="HAMAP-Rule" id="MF_00265"/>
    </source>
</evidence>
<accession>A0ABN3N6B1</accession>
<evidence type="ECO:0000256" key="5">
    <source>
        <dbReference type="ARBA" id="ARBA00022801"/>
    </source>
</evidence>
<dbReference type="InterPro" id="IPR022907">
    <property type="entry name" value="VapC_family"/>
</dbReference>
<dbReference type="InterPro" id="IPR050556">
    <property type="entry name" value="Type_II_TA_system_RNase"/>
</dbReference>
<dbReference type="Gene3D" id="3.40.50.1010">
    <property type="entry name" value="5'-nuclease"/>
    <property type="match status" value="1"/>
</dbReference>
<name>A0ABN3N6B1_9ACTN</name>
<dbReference type="HAMAP" id="MF_00265">
    <property type="entry name" value="VapC_Nob1"/>
    <property type="match status" value="1"/>
</dbReference>
<keyword evidence="8" id="KW-0800">Toxin</keyword>
<sequence length="136" mass="14216">MTATGVVEAGTRGILDTSVLIAADVTPIPGQLAISVVSLAELRFGVLVAKDSTARSARLARLVSLERRFEPLPVDESVADSYGQLAARVVEVGRQPQARAMDLLIAATAHAHGAALYTRNAADFAGLEDLVQVVPV</sequence>
<dbReference type="RefSeq" id="WP_344168489.1">
    <property type="nucleotide sequence ID" value="NZ_BAAARY010000002.1"/>
</dbReference>
<evidence type="ECO:0000313" key="10">
    <source>
        <dbReference type="EMBL" id="GAA2514588.1"/>
    </source>
</evidence>
<evidence type="ECO:0000256" key="2">
    <source>
        <dbReference type="ARBA" id="ARBA00022649"/>
    </source>
</evidence>
<dbReference type="EMBL" id="BAAARY010000002">
    <property type="protein sequence ID" value="GAA2514588.1"/>
    <property type="molecule type" value="Genomic_DNA"/>
</dbReference>
<feature type="binding site" evidence="8">
    <location>
        <position position="16"/>
    </location>
    <ligand>
        <name>Mg(2+)</name>
        <dbReference type="ChEBI" id="CHEBI:18420"/>
    </ligand>
</feature>